<dbReference type="AlphaFoldDB" id="A0A5N1I3E6"/>
<evidence type="ECO:0000256" key="6">
    <source>
        <dbReference type="ARBA" id="ARBA00023136"/>
    </source>
</evidence>
<dbReference type="InterPro" id="IPR037185">
    <property type="entry name" value="EmrE-like"/>
</dbReference>
<dbReference type="Gene3D" id="1.10.3730.20">
    <property type="match status" value="1"/>
</dbReference>
<dbReference type="PANTHER" id="PTHR30561">
    <property type="entry name" value="SMR FAMILY PROTON-DEPENDENT DRUG EFFLUX TRANSPORTER SUGE"/>
    <property type="match status" value="1"/>
</dbReference>
<dbReference type="PANTHER" id="PTHR30561:SF1">
    <property type="entry name" value="MULTIDRUG TRANSPORTER EMRE"/>
    <property type="match status" value="1"/>
</dbReference>
<dbReference type="InterPro" id="IPR045324">
    <property type="entry name" value="Small_multidrug_res"/>
</dbReference>
<evidence type="ECO:0000256" key="1">
    <source>
        <dbReference type="ARBA" id="ARBA00004651"/>
    </source>
</evidence>
<dbReference type="GO" id="GO:0022857">
    <property type="term" value="F:transmembrane transporter activity"/>
    <property type="evidence" value="ECO:0007669"/>
    <property type="project" value="InterPro"/>
</dbReference>
<dbReference type="Proteomes" id="UP001385848">
    <property type="component" value="Unassembled WGS sequence"/>
</dbReference>
<dbReference type="RefSeq" id="WP_006585653.1">
    <property type="nucleotide sequence ID" value="NZ_CATOUV010000001.1"/>
</dbReference>
<keyword evidence="12" id="KW-1185">Reference proteome</keyword>
<reference evidence="9 11" key="1">
    <citation type="submission" date="2019-09" db="EMBL/GenBank/DDBJ databases">
        <title>Draft genome sequence assemblies of isolates from the urinary tract.</title>
        <authorList>
            <person name="Mores C.R."/>
            <person name="Putonti C."/>
            <person name="Wolfe A.J."/>
        </authorList>
    </citation>
    <scope>NUCLEOTIDE SEQUENCE [LARGE SCALE GENOMIC DNA]</scope>
    <source>
        <strain evidence="9 11">UMB246</strain>
    </source>
</reference>
<dbReference type="FunFam" id="1.10.3730.20:FF:000001">
    <property type="entry name" value="Quaternary ammonium compound resistance transporter SugE"/>
    <property type="match status" value="1"/>
</dbReference>
<sequence>MGYFYLAIAIIGELIGTTLLKMSQGFSKWGIGIVALIAYVICFYFFSKSLKIIDLGVAYAIWSGVGIVITTIIGIIIWKEKVNLITILAITMIIIGIMLLNLMSASN</sequence>
<evidence type="ECO:0000256" key="4">
    <source>
        <dbReference type="ARBA" id="ARBA00022692"/>
    </source>
</evidence>
<evidence type="ECO:0000256" key="7">
    <source>
        <dbReference type="RuleBase" id="RU003942"/>
    </source>
</evidence>
<dbReference type="OrthoDB" id="21828at2"/>
<accession>A0A5N1I3E6</accession>
<reference evidence="10 12" key="2">
    <citation type="submission" date="2024-04" db="EMBL/GenBank/DDBJ databases">
        <title>Three lactobacilli isolated from voided urine samples from females with type 2 diabetes.</title>
        <authorList>
            <person name="Kula A."/>
            <person name="Stegman N."/>
            <person name="Putonti C."/>
        </authorList>
    </citation>
    <scope>NUCLEOTIDE SEQUENCE [LARGE SCALE GENOMIC DNA]</scope>
    <source>
        <strain evidence="10 12">1855</strain>
    </source>
</reference>
<keyword evidence="2" id="KW-0813">Transport</keyword>
<dbReference type="GeneID" id="31743532"/>
<feature type="transmembrane region" description="Helical" evidence="8">
    <location>
        <begin position="29"/>
        <end position="47"/>
    </location>
</feature>
<organism evidence="9 11">
    <name type="scientific">Lactobacillus jensenii</name>
    <dbReference type="NCBI Taxonomy" id="109790"/>
    <lineage>
        <taxon>Bacteria</taxon>
        <taxon>Bacillati</taxon>
        <taxon>Bacillota</taxon>
        <taxon>Bacilli</taxon>
        <taxon>Lactobacillales</taxon>
        <taxon>Lactobacillaceae</taxon>
        <taxon>Lactobacillus</taxon>
    </lineage>
</organism>
<evidence type="ECO:0000256" key="2">
    <source>
        <dbReference type="ARBA" id="ARBA00022448"/>
    </source>
</evidence>
<dbReference type="Proteomes" id="UP000327236">
    <property type="component" value="Unassembled WGS sequence"/>
</dbReference>
<dbReference type="GO" id="GO:0005886">
    <property type="term" value="C:plasma membrane"/>
    <property type="evidence" value="ECO:0007669"/>
    <property type="project" value="UniProtKB-SubCell"/>
</dbReference>
<dbReference type="InterPro" id="IPR000390">
    <property type="entry name" value="Small_drug/metabolite_transptr"/>
</dbReference>
<feature type="transmembrane region" description="Helical" evidence="8">
    <location>
        <begin position="59"/>
        <end position="78"/>
    </location>
</feature>
<keyword evidence="5 8" id="KW-1133">Transmembrane helix</keyword>
<dbReference type="KEGG" id="lje:BUE77_07350"/>
<evidence type="ECO:0000256" key="5">
    <source>
        <dbReference type="ARBA" id="ARBA00022989"/>
    </source>
</evidence>
<evidence type="ECO:0000256" key="8">
    <source>
        <dbReference type="SAM" id="Phobius"/>
    </source>
</evidence>
<comment type="caution">
    <text evidence="9">The sequence shown here is derived from an EMBL/GenBank/DDBJ whole genome shotgun (WGS) entry which is preliminary data.</text>
</comment>
<evidence type="ECO:0000313" key="12">
    <source>
        <dbReference type="Proteomes" id="UP001385848"/>
    </source>
</evidence>
<keyword evidence="3" id="KW-1003">Cell membrane</keyword>
<dbReference type="EMBL" id="JBBVUL010000013">
    <property type="protein sequence ID" value="MEL0565609.1"/>
    <property type="molecule type" value="Genomic_DNA"/>
</dbReference>
<keyword evidence="6 8" id="KW-0472">Membrane</keyword>
<dbReference type="EMBL" id="VYWW01000055">
    <property type="protein sequence ID" value="KAA9320183.1"/>
    <property type="molecule type" value="Genomic_DNA"/>
</dbReference>
<evidence type="ECO:0000313" key="11">
    <source>
        <dbReference type="Proteomes" id="UP000327236"/>
    </source>
</evidence>
<protein>
    <submittedName>
        <fullName evidence="9">Multidrug efflux SMR transporter</fullName>
    </submittedName>
</protein>
<proteinExistence type="inferred from homology"/>
<dbReference type="SUPFAM" id="SSF103481">
    <property type="entry name" value="Multidrug resistance efflux transporter EmrE"/>
    <property type="match status" value="1"/>
</dbReference>
<comment type="similarity">
    <text evidence="7">Belongs to the drug/metabolite transporter (DMT) superfamily. Small multidrug resistance (SMR) (TC 2.A.7.1) family.</text>
</comment>
<comment type="subcellular location">
    <subcellularLocation>
        <location evidence="1 7">Cell membrane</location>
        <topology evidence="1 7">Multi-pass membrane protein</topology>
    </subcellularLocation>
</comment>
<keyword evidence="4 7" id="KW-0812">Transmembrane</keyword>
<evidence type="ECO:0000256" key="3">
    <source>
        <dbReference type="ARBA" id="ARBA00022475"/>
    </source>
</evidence>
<name>A0A5N1I3E6_LACJE</name>
<dbReference type="Pfam" id="PF00893">
    <property type="entry name" value="Multi_Drug_Res"/>
    <property type="match status" value="1"/>
</dbReference>
<feature type="transmembrane region" description="Helical" evidence="8">
    <location>
        <begin position="84"/>
        <end position="103"/>
    </location>
</feature>
<gene>
    <name evidence="10" type="ORF">AAC431_06755</name>
    <name evidence="9" type="ORF">F6H94_08365</name>
</gene>
<evidence type="ECO:0000313" key="9">
    <source>
        <dbReference type="EMBL" id="KAA9320183.1"/>
    </source>
</evidence>
<evidence type="ECO:0000313" key="10">
    <source>
        <dbReference type="EMBL" id="MEL0565609.1"/>
    </source>
</evidence>